<evidence type="ECO:0000313" key="1">
    <source>
        <dbReference type="EnsemblMetazoa" id="AQUA011333-PA"/>
    </source>
</evidence>
<protein>
    <submittedName>
        <fullName evidence="1">Uncharacterized protein</fullName>
    </submittedName>
</protein>
<dbReference type="EnsemblMetazoa" id="AQUA011333-RA">
    <property type="protein sequence ID" value="AQUA011333-PA"/>
    <property type="gene ID" value="AQUA011333"/>
</dbReference>
<accession>A0A182XN85</accession>
<dbReference type="Proteomes" id="UP000076407">
    <property type="component" value="Unassembled WGS sequence"/>
</dbReference>
<dbReference type="AlphaFoldDB" id="A0A182XN85"/>
<organism evidence="1 2">
    <name type="scientific">Anopheles quadriannulatus</name>
    <name type="common">Mosquito</name>
    <dbReference type="NCBI Taxonomy" id="34691"/>
    <lineage>
        <taxon>Eukaryota</taxon>
        <taxon>Metazoa</taxon>
        <taxon>Ecdysozoa</taxon>
        <taxon>Arthropoda</taxon>
        <taxon>Hexapoda</taxon>
        <taxon>Insecta</taxon>
        <taxon>Pterygota</taxon>
        <taxon>Neoptera</taxon>
        <taxon>Endopterygota</taxon>
        <taxon>Diptera</taxon>
        <taxon>Nematocera</taxon>
        <taxon>Culicoidea</taxon>
        <taxon>Culicidae</taxon>
        <taxon>Anophelinae</taxon>
        <taxon>Anopheles</taxon>
    </lineage>
</organism>
<name>A0A182XN85_ANOQN</name>
<sequence length="72" mass="7790">MKGRHDFSTSIIIQVLGASGEILLEKILEEDSSYGDADYYSRNVGQSPPGADNDKRLLLGNGHTGAIHMTDI</sequence>
<dbReference type="STRING" id="34691.A0A182XN85"/>
<dbReference type="VEuPathDB" id="VectorBase:AQUA011333"/>
<evidence type="ECO:0000313" key="2">
    <source>
        <dbReference type="Proteomes" id="UP000076407"/>
    </source>
</evidence>
<reference evidence="1" key="1">
    <citation type="submission" date="2020-05" db="UniProtKB">
        <authorList>
            <consortium name="EnsemblMetazoa"/>
        </authorList>
    </citation>
    <scope>IDENTIFICATION</scope>
    <source>
        <strain evidence="1">SANGQUA</strain>
    </source>
</reference>
<proteinExistence type="predicted"/>
<keyword evidence="2" id="KW-1185">Reference proteome</keyword>